<evidence type="ECO:0000256" key="1">
    <source>
        <dbReference type="SAM" id="Phobius"/>
    </source>
</evidence>
<keyword evidence="1" id="KW-1133">Transmembrane helix</keyword>
<keyword evidence="1" id="KW-0472">Membrane</keyword>
<proteinExistence type="predicted"/>
<dbReference type="GO" id="GO:0043107">
    <property type="term" value="P:type IV pilus-dependent motility"/>
    <property type="evidence" value="ECO:0007669"/>
    <property type="project" value="InterPro"/>
</dbReference>
<evidence type="ECO:0000313" key="2">
    <source>
        <dbReference type="EMBL" id="TWT40151.1"/>
    </source>
</evidence>
<dbReference type="InterPro" id="IPR007445">
    <property type="entry name" value="PilO"/>
</dbReference>
<dbReference type="GO" id="GO:0043683">
    <property type="term" value="P:type IV pilus assembly"/>
    <property type="evidence" value="ECO:0007669"/>
    <property type="project" value="InterPro"/>
</dbReference>
<comment type="caution">
    <text evidence="2">The sequence shown here is derived from an EMBL/GenBank/DDBJ whole genome shotgun (WGS) entry which is preliminary data.</text>
</comment>
<accession>A0A5C5VQS4</accession>
<organism evidence="2 3">
    <name type="scientific">Botrimarina hoheduenensis</name>
    <dbReference type="NCBI Taxonomy" id="2528000"/>
    <lineage>
        <taxon>Bacteria</taxon>
        <taxon>Pseudomonadati</taxon>
        <taxon>Planctomycetota</taxon>
        <taxon>Planctomycetia</taxon>
        <taxon>Pirellulales</taxon>
        <taxon>Lacipirellulaceae</taxon>
        <taxon>Botrimarina</taxon>
    </lineage>
</organism>
<gene>
    <name evidence="2" type="ORF">Pla111_34150</name>
</gene>
<keyword evidence="3" id="KW-1185">Reference proteome</keyword>
<dbReference type="EMBL" id="SJPH01000013">
    <property type="protein sequence ID" value="TWT40151.1"/>
    <property type="molecule type" value="Genomic_DNA"/>
</dbReference>
<feature type="transmembrane region" description="Helical" evidence="1">
    <location>
        <begin position="12"/>
        <end position="33"/>
    </location>
</feature>
<dbReference type="AlphaFoldDB" id="A0A5C5VQS4"/>
<protein>
    <submittedName>
        <fullName evidence="2">Pilus assembly protein, PilO</fullName>
    </submittedName>
</protein>
<evidence type="ECO:0000313" key="3">
    <source>
        <dbReference type="Proteomes" id="UP000318995"/>
    </source>
</evidence>
<dbReference type="Proteomes" id="UP000318995">
    <property type="component" value="Unassembled WGS sequence"/>
</dbReference>
<dbReference type="Pfam" id="PF04350">
    <property type="entry name" value="PilO"/>
    <property type="match status" value="1"/>
</dbReference>
<name>A0A5C5VQS4_9BACT</name>
<dbReference type="Gene3D" id="3.30.70.60">
    <property type="match status" value="1"/>
</dbReference>
<dbReference type="InterPro" id="IPR014717">
    <property type="entry name" value="Transl_elong_EF1B/ribsomal_bS6"/>
</dbReference>
<reference evidence="2 3" key="1">
    <citation type="submission" date="2019-02" db="EMBL/GenBank/DDBJ databases">
        <title>Deep-cultivation of Planctomycetes and their phenomic and genomic characterization uncovers novel biology.</title>
        <authorList>
            <person name="Wiegand S."/>
            <person name="Jogler M."/>
            <person name="Boedeker C."/>
            <person name="Pinto D."/>
            <person name="Vollmers J."/>
            <person name="Rivas-Marin E."/>
            <person name="Kohn T."/>
            <person name="Peeters S.H."/>
            <person name="Heuer A."/>
            <person name="Rast P."/>
            <person name="Oberbeckmann S."/>
            <person name="Bunk B."/>
            <person name="Jeske O."/>
            <person name="Meyerdierks A."/>
            <person name="Storesund J.E."/>
            <person name="Kallscheuer N."/>
            <person name="Luecker S."/>
            <person name="Lage O.M."/>
            <person name="Pohl T."/>
            <person name="Merkel B.J."/>
            <person name="Hornburger P."/>
            <person name="Mueller R.-W."/>
            <person name="Bruemmer F."/>
            <person name="Labrenz M."/>
            <person name="Spormann A.M."/>
            <person name="Op Den Camp H."/>
            <person name="Overmann J."/>
            <person name="Amann R."/>
            <person name="Jetten M.S.M."/>
            <person name="Mascher T."/>
            <person name="Medema M.H."/>
            <person name="Devos D.P."/>
            <person name="Kaster A.-K."/>
            <person name="Ovreas L."/>
            <person name="Rohde M."/>
            <person name="Galperin M.Y."/>
            <person name="Jogler C."/>
        </authorList>
    </citation>
    <scope>NUCLEOTIDE SEQUENCE [LARGE SCALE GENOMIC DNA]</scope>
    <source>
        <strain evidence="2 3">Pla111</strain>
    </source>
</reference>
<keyword evidence="1" id="KW-0812">Transmembrane</keyword>
<sequence>MQRRQPGSPILPASLIPVVAMSVGLGVLALIYLTASQPLITWRASLANQTRNLRLSLQEAPGVRSRHSVLKSQLDGLLTRVEDVTKRMPNEPRDDEFLADLSRIAREKGVQLEDFRRGTVSQDKTHSSLNVMVTARANHAGLCGLIDAVQRLPRLAELNEMQITGAAQGETYPVLLQYTLYYAAVTNDTAATPAPVPARRG</sequence>